<evidence type="ECO:0000256" key="1">
    <source>
        <dbReference type="SAM" id="MobiDB-lite"/>
    </source>
</evidence>
<keyword evidence="3" id="KW-1185">Reference proteome</keyword>
<dbReference type="SUPFAM" id="SSF46565">
    <property type="entry name" value="Chaperone J-domain"/>
    <property type="match status" value="1"/>
</dbReference>
<comment type="caution">
    <text evidence="2">The sequence shown here is derived from an EMBL/GenBank/DDBJ whole genome shotgun (WGS) entry which is preliminary data.</text>
</comment>
<accession>A0ABP8FFG5</accession>
<evidence type="ECO:0000313" key="2">
    <source>
        <dbReference type="EMBL" id="GAA4302598.1"/>
    </source>
</evidence>
<reference evidence="3" key="1">
    <citation type="journal article" date="2019" name="Int. J. Syst. Evol. Microbiol.">
        <title>The Global Catalogue of Microorganisms (GCM) 10K type strain sequencing project: providing services to taxonomists for standard genome sequencing and annotation.</title>
        <authorList>
            <consortium name="The Broad Institute Genomics Platform"/>
            <consortium name="The Broad Institute Genome Sequencing Center for Infectious Disease"/>
            <person name="Wu L."/>
            <person name="Ma J."/>
        </authorList>
    </citation>
    <scope>NUCLEOTIDE SEQUENCE [LARGE SCALE GENOMIC DNA]</scope>
    <source>
        <strain evidence="3">JCM 17917</strain>
    </source>
</reference>
<feature type="region of interest" description="Disordered" evidence="1">
    <location>
        <begin position="1"/>
        <end position="23"/>
    </location>
</feature>
<evidence type="ECO:0000313" key="3">
    <source>
        <dbReference type="Proteomes" id="UP001501844"/>
    </source>
</evidence>
<organism evidence="2 3">
    <name type="scientific">Nibribacter koreensis</name>
    <dbReference type="NCBI Taxonomy" id="1084519"/>
    <lineage>
        <taxon>Bacteria</taxon>
        <taxon>Pseudomonadati</taxon>
        <taxon>Bacteroidota</taxon>
        <taxon>Cytophagia</taxon>
        <taxon>Cytophagales</taxon>
        <taxon>Hymenobacteraceae</taxon>
        <taxon>Nibribacter</taxon>
    </lineage>
</organism>
<sequence>MAKRKASAPEHLPSVTGLRTSGGTAKQQEFNQYVARINFLKEQLASQRAALSQARVRVQKEVQPLITQLVEKRRAFVHLLDRAYHLEFFQKQEKEKIAFLIQKLAYDLIDTYGAEDLKDLYAQYAPNTFAPDPQEEQVPEIPEEEPAPDIEDYEAWEAQQQQHREAQQKARQKAKKQKEKASELKLELSSLTKASRKIYTTLVKLLHPDKELDPEARIWKEEAMKRITIAYNQDDFFELLRLQMEFLHLEEEHLDQVPEDQLTYYLKLLTDQIQDLERELQHFQTGTQANFFQRFAGTERQMDLKFRKVKKELKDELSQLDLELRVLQEPLQLREFLKQMRNFQ</sequence>
<name>A0ABP8FFG5_9BACT</name>
<proteinExistence type="predicted"/>
<gene>
    <name evidence="2" type="ORF">GCM10023183_14380</name>
</gene>
<feature type="region of interest" description="Disordered" evidence="1">
    <location>
        <begin position="157"/>
        <end position="178"/>
    </location>
</feature>
<dbReference type="Gene3D" id="1.10.287.110">
    <property type="entry name" value="DnaJ domain"/>
    <property type="match status" value="1"/>
</dbReference>
<dbReference type="RefSeq" id="WP_345164160.1">
    <property type="nucleotide sequence ID" value="NZ_BAABGX010000002.1"/>
</dbReference>
<dbReference type="EMBL" id="BAABGX010000002">
    <property type="protein sequence ID" value="GAA4302598.1"/>
    <property type="molecule type" value="Genomic_DNA"/>
</dbReference>
<protein>
    <submittedName>
        <fullName evidence="2">J domain-containing protein</fullName>
    </submittedName>
</protein>
<dbReference type="Proteomes" id="UP001501844">
    <property type="component" value="Unassembled WGS sequence"/>
</dbReference>
<dbReference type="InterPro" id="IPR036869">
    <property type="entry name" value="J_dom_sf"/>
</dbReference>